<keyword evidence="1" id="KW-0812">Transmembrane</keyword>
<keyword evidence="1" id="KW-1133">Transmembrane helix</keyword>
<protein>
    <recommendedName>
        <fullName evidence="4">Methylamine utilization protein</fullName>
    </recommendedName>
</protein>
<feature type="transmembrane region" description="Helical" evidence="1">
    <location>
        <begin position="12"/>
        <end position="32"/>
    </location>
</feature>
<evidence type="ECO:0000313" key="3">
    <source>
        <dbReference type="Proteomes" id="UP000243053"/>
    </source>
</evidence>
<reference evidence="3" key="1">
    <citation type="journal article" date="2017" name="Proc. Natl. Acad. Sci. U.S.A.">
        <title>Simulation of Deepwater Horizon oil plume reveals substrate specialization within a complex community of hydrocarbon degraders.</title>
        <authorList>
            <person name="Hu P."/>
            <person name="Dubinsky E.A."/>
            <person name="Probst A.J."/>
            <person name="Wang J."/>
            <person name="Sieber C.M.K."/>
            <person name="Tom L.M."/>
            <person name="Gardinali P."/>
            <person name="Banfield J.F."/>
            <person name="Atlas R.M."/>
            <person name="Andersen G.L."/>
        </authorList>
    </citation>
    <scope>NUCLEOTIDE SEQUENCE [LARGE SCALE GENOMIC DNA]</scope>
</reference>
<dbReference type="SUPFAM" id="SSF49503">
    <property type="entry name" value="Cupredoxins"/>
    <property type="match status" value="1"/>
</dbReference>
<proteinExistence type="predicted"/>
<dbReference type="InterPro" id="IPR008972">
    <property type="entry name" value="Cupredoxin"/>
</dbReference>
<name>A0A1Y5EDI3_COLPS</name>
<dbReference type="SUPFAM" id="SSF117074">
    <property type="entry name" value="Hypothetical protein PA1324"/>
    <property type="match status" value="1"/>
</dbReference>
<evidence type="ECO:0008006" key="4">
    <source>
        <dbReference type="Google" id="ProtNLM"/>
    </source>
</evidence>
<sequence>MVSHPFLLRSALLHYCVYISSLFFISLAAWSVEACSKENATCVQIHVKNVNNNPLENMVVYIEPLMGQVLPQQSKTVEISQHSKSFIPYISVSQSTAKVNFVNNDDITHHIYSADSENKFSFKIRAGKTDSTAQFDHAAEIAMGCNIHDWMSGYLLVVDTPYFAKTDEQGLASFTLKALGKYRIVVWHPQMRSENNRMIIEKDLSMGDIITFTLQKNMDDIPVQKSDDDFDFLSDY</sequence>
<dbReference type="Proteomes" id="UP000243053">
    <property type="component" value="Unassembled WGS sequence"/>
</dbReference>
<dbReference type="AlphaFoldDB" id="A0A1Y5EDI3"/>
<gene>
    <name evidence="2" type="ORF">A9Q75_13155</name>
</gene>
<evidence type="ECO:0000256" key="1">
    <source>
        <dbReference type="SAM" id="Phobius"/>
    </source>
</evidence>
<dbReference type="EMBL" id="MAAF01000077">
    <property type="protein sequence ID" value="OUR78757.1"/>
    <property type="molecule type" value="Genomic_DNA"/>
</dbReference>
<evidence type="ECO:0000313" key="2">
    <source>
        <dbReference type="EMBL" id="OUR78757.1"/>
    </source>
</evidence>
<keyword evidence="1" id="KW-0472">Membrane</keyword>
<comment type="caution">
    <text evidence="2">The sequence shown here is derived from an EMBL/GenBank/DDBJ whole genome shotgun (WGS) entry which is preliminary data.</text>
</comment>
<accession>A0A1Y5EDI3</accession>
<dbReference type="Gene3D" id="2.60.40.420">
    <property type="entry name" value="Cupredoxins - blue copper proteins"/>
    <property type="match status" value="1"/>
</dbReference>
<organism evidence="2 3">
    <name type="scientific">Colwellia psychrerythraea</name>
    <name type="common">Vibrio psychroerythus</name>
    <dbReference type="NCBI Taxonomy" id="28229"/>
    <lineage>
        <taxon>Bacteria</taxon>
        <taxon>Pseudomonadati</taxon>
        <taxon>Pseudomonadota</taxon>
        <taxon>Gammaproteobacteria</taxon>
        <taxon>Alteromonadales</taxon>
        <taxon>Colwelliaceae</taxon>
        <taxon>Colwellia</taxon>
    </lineage>
</organism>